<comment type="catalytic activity">
    <reaction evidence="9">
        <text>dodecanoyl-CoA + oxidized [electron-transfer flavoprotein] + H(+) = (2E)-dodecenoyl-CoA + reduced [electron-transfer flavoprotein]</text>
        <dbReference type="Rhea" id="RHEA:47296"/>
        <dbReference type="Rhea" id="RHEA-COMP:10685"/>
        <dbReference type="Rhea" id="RHEA-COMP:10686"/>
        <dbReference type="ChEBI" id="CHEBI:15378"/>
        <dbReference type="ChEBI" id="CHEBI:57330"/>
        <dbReference type="ChEBI" id="CHEBI:57375"/>
        <dbReference type="ChEBI" id="CHEBI:57692"/>
        <dbReference type="ChEBI" id="CHEBI:58307"/>
    </reaction>
    <physiologicalReaction direction="left-to-right" evidence="9">
        <dbReference type="Rhea" id="RHEA:47297"/>
    </physiologicalReaction>
</comment>
<dbReference type="InterPro" id="IPR050741">
    <property type="entry name" value="Acyl-CoA_dehydrogenase"/>
</dbReference>
<sequence length="392" mass="43599">MLKGRLVETEEQRDSELRRNRVNKLIEKEINPNVDKWEQEGQFPAHHVFKILGQAGFLGVNKPTEYGGLGLDFSYSIAVAEELGRIRCGGVPMAIGVQADMATPALARFGSDELKRKFLAPTIAGDKVACLGVSEVGAGSDVASIKTKAKKHGNEYVINGGKMWITSGCQADWMCLLANTSDGPAHKNKSLFCLPMDLPGVHVAKKLEKLGMYSSDTAQIYFEDVRLPESHLIGEEGMGFTYQMLQFQNERLWGVAGSLLAMETAIQETIEYTRNRIVFEQPVLNNQVVHFRLAELQTEVELLRSLLYRSTALYVEGNDVTRLASMAKLKAGRLSREISDACLQFWGGMGFTNEVFVSRQYRDSRLMSIGGGADEVMLSIICKYMDILPKRK</sequence>
<dbReference type="PANTHER" id="PTHR48083">
    <property type="entry name" value="MEDIUM-CHAIN SPECIFIC ACYL-COA DEHYDROGENASE, MITOCHONDRIAL-RELATED"/>
    <property type="match status" value="1"/>
</dbReference>
<dbReference type="GO" id="GO:0050660">
    <property type="term" value="F:flavin adenine dinucleotide binding"/>
    <property type="evidence" value="ECO:0007669"/>
    <property type="project" value="InterPro"/>
</dbReference>
<dbReference type="InterPro" id="IPR009075">
    <property type="entry name" value="AcylCo_DH/oxidase_C"/>
</dbReference>
<keyword evidence="19" id="KW-1185">Reference proteome</keyword>
<evidence type="ECO:0000256" key="14">
    <source>
        <dbReference type="RuleBase" id="RU362125"/>
    </source>
</evidence>
<evidence type="ECO:0000256" key="6">
    <source>
        <dbReference type="ARBA" id="ARBA00022946"/>
    </source>
</evidence>
<dbReference type="AlphaFoldDB" id="A0A8C4R3P4"/>
<evidence type="ECO:0000256" key="8">
    <source>
        <dbReference type="ARBA" id="ARBA00047546"/>
    </source>
</evidence>
<evidence type="ECO:0000256" key="3">
    <source>
        <dbReference type="ARBA" id="ARBA00009347"/>
    </source>
</evidence>
<accession>A0A8C4R3P4</accession>
<keyword evidence="7 14" id="KW-0560">Oxidoreductase</keyword>
<comment type="pathway">
    <text evidence="2">Lipid metabolism; mitochondrial fatty acid beta-oxidation.</text>
</comment>
<dbReference type="InterPro" id="IPR009100">
    <property type="entry name" value="AcylCoA_DH/oxidase_NM_dom_sf"/>
</dbReference>
<comment type="catalytic activity">
    <reaction evidence="12">
        <text>tetradecanoyl-CoA + oxidized [electron-transfer flavoprotein] + H(+) = (2E)-tetradecenoyl-CoA + reduced [electron-transfer flavoprotein]</text>
        <dbReference type="Rhea" id="RHEA:47316"/>
        <dbReference type="Rhea" id="RHEA-COMP:10685"/>
        <dbReference type="Rhea" id="RHEA-COMP:10686"/>
        <dbReference type="ChEBI" id="CHEBI:15378"/>
        <dbReference type="ChEBI" id="CHEBI:57385"/>
        <dbReference type="ChEBI" id="CHEBI:57692"/>
        <dbReference type="ChEBI" id="CHEBI:58307"/>
        <dbReference type="ChEBI" id="CHEBI:61405"/>
    </reaction>
    <physiologicalReaction direction="left-to-right" evidence="12">
        <dbReference type="Rhea" id="RHEA:47317"/>
    </physiologicalReaction>
</comment>
<evidence type="ECO:0000256" key="12">
    <source>
        <dbReference type="ARBA" id="ARBA00049038"/>
    </source>
</evidence>
<dbReference type="InterPro" id="IPR013786">
    <property type="entry name" value="AcylCoA_DH/ox_N"/>
</dbReference>
<evidence type="ECO:0000259" key="16">
    <source>
        <dbReference type="Pfam" id="PF02770"/>
    </source>
</evidence>
<evidence type="ECO:0000259" key="17">
    <source>
        <dbReference type="Pfam" id="PF02771"/>
    </source>
</evidence>
<dbReference type="Pfam" id="PF02771">
    <property type="entry name" value="Acyl-CoA_dh_N"/>
    <property type="match status" value="1"/>
</dbReference>
<dbReference type="PIRSF" id="PIRSF016578">
    <property type="entry name" value="HsaA"/>
    <property type="match status" value="1"/>
</dbReference>
<evidence type="ECO:0000259" key="15">
    <source>
        <dbReference type="Pfam" id="PF00441"/>
    </source>
</evidence>
<comment type="similarity">
    <text evidence="3 14">Belongs to the acyl-CoA dehydrogenase family.</text>
</comment>
<dbReference type="PROSITE" id="PS00072">
    <property type="entry name" value="ACYL_COA_DH_1"/>
    <property type="match status" value="1"/>
</dbReference>
<dbReference type="GO" id="GO:0005737">
    <property type="term" value="C:cytoplasm"/>
    <property type="evidence" value="ECO:0007669"/>
    <property type="project" value="TreeGrafter"/>
</dbReference>
<dbReference type="Pfam" id="PF02770">
    <property type="entry name" value="Acyl-CoA_dh_M"/>
    <property type="match status" value="1"/>
</dbReference>
<dbReference type="GO" id="GO:0033539">
    <property type="term" value="P:fatty acid beta-oxidation using acyl-CoA dehydrogenase"/>
    <property type="evidence" value="ECO:0007669"/>
    <property type="project" value="TreeGrafter"/>
</dbReference>
<dbReference type="PANTHER" id="PTHR48083:SF6">
    <property type="entry name" value="ACYL-COA DEHYDROGENASE 6"/>
    <property type="match status" value="1"/>
</dbReference>
<dbReference type="InterPro" id="IPR036250">
    <property type="entry name" value="AcylCo_DH-like_C"/>
</dbReference>
<comment type="catalytic activity">
    <reaction evidence="8">
        <text>decanoyl-CoA + oxidized [electron-transfer flavoprotein] + H(+) = (2E)-decenoyl-CoA + reduced [electron-transfer flavoprotein]</text>
        <dbReference type="Rhea" id="RHEA:48176"/>
        <dbReference type="Rhea" id="RHEA-COMP:10685"/>
        <dbReference type="Rhea" id="RHEA-COMP:10686"/>
        <dbReference type="ChEBI" id="CHEBI:15378"/>
        <dbReference type="ChEBI" id="CHEBI:57692"/>
        <dbReference type="ChEBI" id="CHEBI:58307"/>
        <dbReference type="ChEBI" id="CHEBI:61406"/>
        <dbReference type="ChEBI" id="CHEBI:61430"/>
    </reaction>
    <physiologicalReaction direction="left-to-right" evidence="8">
        <dbReference type="Rhea" id="RHEA:48177"/>
    </physiologicalReaction>
</comment>
<protein>
    <submittedName>
        <fullName evidence="18">Zgc:85777</fullName>
    </submittedName>
</protein>
<dbReference type="GeneTree" id="ENSGT00940000164410"/>
<evidence type="ECO:0000256" key="5">
    <source>
        <dbReference type="ARBA" id="ARBA00022827"/>
    </source>
</evidence>
<dbReference type="InterPro" id="IPR006089">
    <property type="entry name" value="Acyl-CoA_DH_CS"/>
</dbReference>
<dbReference type="FunFam" id="2.40.110.10:FF:000002">
    <property type="entry name" value="Acyl-CoA dehydrogenase fadE12"/>
    <property type="match status" value="1"/>
</dbReference>
<keyword evidence="6" id="KW-0809">Transit peptide</keyword>
<feature type="domain" description="Acyl-CoA dehydrogenase/oxidase C-terminal" evidence="15">
    <location>
        <begin position="237"/>
        <end position="383"/>
    </location>
</feature>
<feature type="domain" description="Acyl-CoA oxidase/dehydrogenase middle" evidence="16">
    <location>
        <begin position="130"/>
        <end position="225"/>
    </location>
</feature>
<evidence type="ECO:0000256" key="11">
    <source>
        <dbReference type="ARBA" id="ARBA00048877"/>
    </source>
</evidence>
<evidence type="ECO:0000256" key="10">
    <source>
        <dbReference type="ARBA" id="ARBA00047916"/>
    </source>
</evidence>
<dbReference type="GO" id="GO:0003995">
    <property type="term" value="F:acyl-CoA dehydrogenase activity"/>
    <property type="evidence" value="ECO:0007669"/>
    <property type="project" value="InterPro"/>
</dbReference>
<keyword evidence="5 14" id="KW-0274">FAD</keyword>
<dbReference type="SUPFAM" id="SSF56645">
    <property type="entry name" value="Acyl-CoA dehydrogenase NM domain-like"/>
    <property type="match status" value="1"/>
</dbReference>
<dbReference type="Proteomes" id="UP000694388">
    <property type="component" value="Unplaced"/>
</dbReference>
<dbReference type="SUPFAM" id="SSF47203">
    <property type="entry name" value="Acyl-CoA dehydrogenase C-terminal domain-like"/>
    <property type="match status" value="1"/>
</dbReference>
<dbReference type="InterPro" id="IPR046373">
    <property type="entry name" value="Acyl-CoA_Oxase/DH_mid-dom_sf"/>
</dbReference>
<dbReference type="Gene3D" id="2.40.110.10">
    <property type="entry name" value="Butyryl-CoA Dehydrogenase, subunit A, domain 2"/>
    <property type="match status" value="1"/>
</dbReference>
<dbReference type="Gene3D" id="1.20.140.10">
    <property type="entry name" value="Butyryl-CoA Dehydrogenase, subunit A, domain 3"/>
    <property type="match status" value="1"/>
</dbReference>
<dbReference type="Gene3D" id="1.10.540.10">
    <property type="entry name" value="Acyl-CoA dehydrogenase/oxidase, N-terminal domain"/>
    <property type="match status" value="1"/>
</dbReference>
<keyword evidence="4 14" id="KW-0285">Flavoprotein</keyword>
<dbReference type="OMA" id="YQCEKMG"/>
<dbReference type="InterPro" id="IPR006091">
    <property type="entry name" value="Acyl-CoA_Oxase/DH_mid-dom"/>
</dbReference>
<evidence type="ECO:0000313" key="19">
    <source>
        <dbReference type="Proteomes" id="UP000694388"/>
    </source>
</evidence>
<organism evidence="18 19">
    <name type="scientific">Eptatretus burgeri</name>
    <name type="common">Inshore hagfish</name>
    <dbReference type="NCBI Taxonomy" id="7764"/>
    <lineage>
        <taxon>Eukaryota</taxon>
        <taxon>Metazoa</taxon>
        <taxon>Chordata</taxon>
        <taxon>Craniata</taxon>
        <taxon>Vertebrata</taxon>
        <taxon>Cyclostomata</taxon>
        <taxon>Myxini</taxon>
        <taxon>Myxiniformes</taxon>
        <taxon>Myxinidae</taxon>
        <taxon>Eptatretinae</taxon>
        <taxon>Eptatretus</taxon>
    </lineage>
</organism>
<evidence type="ECO:0000256" key="2">
    <source>
        <dbReference type="ARBA" id="ARBA00005198"/>
    </source>
</evidence>
<dbReference type="Pfam" id="PF00441">
    <property type="entry name" value="Acyl-CoA_dh_1"/>
    <property type="match status" value="1"/>
</dbReference>
<comment type="cofactor">
    <cofactor evidence="1 14">
        <name>FAD</name>
        <dbReference type="ChEBI" id="CHEBI:57692"/>
    </cofactor>
</comment>
<dbReference type="InterPro" id="IPR037069">
    <property type="entry name" value="AcylCoA_DH/ox_N_sf"/>
</dbReference>
<feature type="domain" description="Acyl-CoA dehydrogenase/oxidase N-terminal" evidence="17">
    <location>
        <begin position="15"/>
        <end position="126"/>
    </location>
</feature>
<reference evidence="18" key="2">
    <citation type="submission" date="2025-09" db="UniProtKB">
        <authorList>
            <consortium name="Ensembl"/>
        </authorList>
    </citation>
    <scope>IDENTIFICATION</scope>
</reference>
<dbReference type="Ensembl" id="ENSEBUT00000024480.1">
    <property type="protein sequence ID" value="ENSEBUP00000023904.1"/>
    <property type="gene ID" value="ENSEBUG00000014725.1"/>
</dbReference>
<evidence type="ECO:0000256" key="9">
    <source>
        <dbReference type="ARBA" id="ARBA00047893"/>
    </source>
</evidence>
<comment type="catalytic activity">
    <reaction evidence="11">
        <text>octanoyl-CoA + oxidized [electron-transfer flavoprotein] + H(+) = (2E)-octenoyl-CoA + reduced [electron-transfer flavoprotein]</text>
        <dbReference type="Rhea" id="RHEA:48180"/>
        <dbReference type="Rhea" id="RHEA-COMP:10685"/>
        <dbReference type="Rhea" id="RHEA-COMP:10686"/>
        <dbReference type="ChEBI" id="CHEBI:15378"/>
        <dbReference type="ChEBI" id="CHEBI:57386"/>
        <dbReference type="ChEBI" id="CHEBI:57692"/>
        <dbReference type="ChEBI" id="CHEBI:58307"/>
        <dbReference type="ChEBI" id="CHEBI:62242"/>
    </reaction>
    <physiologicalReaction direction="left-to-right" evidence="11">
        <dbReference type="Rhea" id="RHEA:48181"/>
    </physiologicalReaction>
</comment>
<comment type="catalytic activity">
    <reaction evidence="10">
        <text>oxidized [electron-transfer flavoprotein] + hexadecanoyl-CoA + H(+) = (2E)-hexadecenoyl-CoA + reduced [electron-transfer flavoprotein]</text>
        <dbReference type="Rhea" id="RHEA:43448"/>
        <dbReference type="Rhea" id="RHEA-COMP:10685"/>
        <dbReference type="Rhea" id="RHEA-COMP:10686"/>
        <dbReference type="ChEBI" id="CHEBI:15378"/>
        <dbReference type="ChEBI" id="CHEBI:57379"/>
        <dbReference type="ChEBI" id="CHEBI:57692"/>
        <dbReference type="ChEBI" id="CHEBI:58307"/>
        <dbReference type="ChEBI" id="CHEBI:61526"/>
    </reaction>
    <physiologicalReaction direction="left-to-right" evidence="10">
        <dbReference type="Rhea" id="RHEA:43449"/>
    </physiologicalReaction>
</comment>
<comment type="catalytic activity">
    <reaction evidence="13">
        <text>hexanoyl-CoA + oxidized [electron-transfer flavoprotein] + H(+) = (2E)-hexenoyl-CoA + reduced [electron-transfer flavoprotein]</text>
        <dbReference type="Rhea" id="RHEA:43464"/>
        <dbReference type="Rhea" id="RHEA-COMP:10685"/>
        <dbReference type="Rhea" id="RHEA-COMP:10686"/>
        <dbReference type="ChEBI" id="CHEBI:15378"/>
        <dbReference type="ChEBI" id="CHEBI:57692"/>
        <dbReference type="ChEBI" id="CHEBI:58307"/>
        <dbReference type="ChEBI" id="CHEBI:62077"/>
        <dbReference type="ChEBI" id="CHEBI:62620"/>
    </reaction>
    <physiologicalReaction direction="left-to-right" evidence="13">
        <dbReference type="Rhea" id="RHEA:43465"/>
    </physiologicalReaction>
</comment>
<reference evidence="18" key="1">
    <citation type="submission" date="2025-08" db="UniProtKB">
        <authorList>
            <consortium name="Ensembl"/>
        </authorList>
    </citation>
    <scope>IDENTIFICATION</scope>
</reference>
<name>A0A8C4R3P4_EPTBU</name>
<dbReference type="PROSITE" id="PS00073">
    <property type="entry name" value="ACYL_COA_DH_2"/>
    <property type="match status" value="1"/>
</dbReference>
<evidence type="ECO:0000256" key="4">
    <source>
        <dbReference type="ARBA" id="ARBA00022630"/>
    </source>
</evidence>
<evidence type="ECO:0000313" key="18">
    <source>
        <dbReference type="Ensembl" id="ENSEBUP00000023904.1"/>
    </source>
</evidence>
<evidence type="ECO:0000256" key="7">
    <source>
        <dbReference type="ARBA" id="ARBA00023002"/>
    </source>
</evidence>
<evidence type="ECO:0000256" key="1">
    <source>
        <dbReference type="ARBA" id="ARBA00001974"/>
    </source>
</evidence>
<proteinExistence type="inferred from homology"/>
<evidence type="ECO:0000256" key="13">
    <source>
        <dbReference type="ARBA" id="ARBA00049192"/>
    </source>
</evidence>